<keyword evidence="2" id="KW-1185">Reference proteome</keyword>
<dbReference type="Gene3D" id="3.10.450.50">
    <property type="match status" value="1"/>
</dbReference>
<name>A0A1M6E9S0_9CLOT</name>
<protein>
    <submittedName>
        <fullName evidence="1">SEC-C motif-containing protein</fullName>
    </submittedName>
</protein>
<dbReference type="Proteomes" id="UP000184310">
    <property type="component" value="Unassembled WGS sequence"/>
</dbReference>
<dbReference type="STRING" id="1121302.SAMN02745163_00797"/>
<evidence type="ECO:0000313" key="2">
    <source>
        <dbReference type="Proteomes" id="UP000184310"/>
    </source>
</evidence>
<organism evidence="1 2">
    <name type="scientific">Clostridium cavendishii DSM 21758</name>
    <dbReference type="NCBI Taxonomy" id="1121302"/>
    <lineage>
        <taxon>Bacteria</taxon>
        <taxon>Bacillati</taxon>
        <taxon>Bacillota</taxon>
        <taxon>Clostridia</taxon>
        <taxon>Eubacteriales</taxon>
        <taxon>Clostridiaceae</taxon>
        <taxon>Clostridium</taxon>
    </lineage>
</organism>
<gene>
    <name evidence="1" type="ORF">SAMN02745163_00797</name>
</gene>
<reference evidence="1 2" key="1">
    <citation type="submission" date="2016-11" db="EMBL/GenBank/DDBJ databases">
        <authorList>
            <person name="Jaros S."/>
            <person name="Januszkiewicz K."/>
            <person name="Wedrychowicz H."/>
        </authorList>
    </citation>
    <scope>NUCLEOTIDE SEQUENCE [LARGE SCALE GENOMIC DNA]</scope>
    <source>
        <strain evidence="1 2">DSM 21758</strain>
    </source>
</reference>
<accession>A0A1M6E9S0</accession>
<proteinExistence type="predicted"/>
<dbReference type="RefSeq" id="WP_072985387.1">
    <property type="nucleotide sequence ID" value="NZ_FQZB01000005.1"/>
</dbReference>
<sequence>MNKDNFEIESNLNELTVLRDEILKTRGKFEDKLWREVELSLDLKENLVRYTNVDLKNIAKILDINKVSSLKKDNLAERIASLAKEKLEVVFDLFDEERYKLLHNIVKNNGVLSLDNKFDLDKTIYFRDRSIAFPVLNKDKYNIVVPTEIQELISEKDNIAYYSKIKHNEEIIKLFWGMTYYYGALTLEDFKILVKQYINYDIEDINIEKVLEDAAIYHEEFQFNGEYGFHIDVTDEEALLEVNKTNKNIEYKKLAKEDILKAATFDYIEKNSIYQEFYKFLTEVFEITDEEIEGLIVDLVFDARNNPNLEEIVEEFLSNFEFENDKELDFVVYNLLKFLNNTPQWVLKGHVPEEIVPKSTTVVKEEPKVGRNEPCPCGSGKKYKKCCASNVINLK</sequence>
<dbReference type="InterPro" id="IPR004027">
    <property type="entry name" value="SEC_C_motif"/>
</dbReference>
<dbReference type="AlphaFoldDB" id="A0A1M6E9S0"/>
<evidence type="ECO:0000313" key="1">
    <source>
        <dbReference type="EMBL" id="SHI82191.1"/>
    </source>
</evidence>
<dbReference type="OrthoDB" id="9814022at2"/>
<dbReference type="Pfam" id="PF02810">
    <property type="entry name" value="SEC-C"/>
    <property type="match status" value="1"/>
</dbReference>
<dbReference type="EMBL" id="FQZB01000005">
    <property type="protein sequence ID" value="SHI82191.1"/>
    <property type="molecule type" value="Genomic_DNA"/>
</dbReference>
<dbReference type="SUPFAM" id="SSF103642">
    <property type="entry name" value="Sec-C motif"/>
    <property type="match status" value="1"/>
</dbReference>